<keyword evidence="2" id="KW-1185">Reference proteome</keyword>
<dbReference type="EMBL" id="LGKO01000005">
    <property type="protein sequence ID" value="KPL82509.1"/>
    <property type="molecule type" value="Genomic_DNA"/>
</dbReference>
<evidence type="ECO:0000313" key="1">
    <source>
        <dbReference type="EMBL" id="KPL82509.1"/>
    </source>
</evidence>
<evidence type="ECO:0000313" key="2">
    <source>
        <dbReference type="Proteomes" id="UP000050544"/>
    </source>
</evidence>
<accession>A0A0P6XU13</accession>
<evidence type="ECO:0008006" key="3">
    <source>
        <dbReference type="Google" id="ProtNLM"/>
    </source>
</evidence>
<dbReference type="GO" id="GO:0016491">
    <property type="term" value="F:oxidoreductase activity"/>
    <property type="evidence" value="ECO:0007669"/>
    <property type="project" value="TreeGrafter"/>
</dbReference>
<proteinExistence type="predicted"/>
<dbReference type="InterPro" id="IPR011989">
    <property type="entry name" value="ARM-like"/>
</dbReference>
<organism evidence="1 2">
    <name type="scientific">Thermanaerothrix daxensis</name>
    <dbReference type="NCBI Taxonomy" id="869279"/>
    <lineage>
        <taxon>Bacteria</taxon>
        <taxon>Bacillati</taxon>
        <taxon>Chloroflexota</taxon>
        <taxon>Anaerolineae</taxon>
        <taxon>Anaerolineales</taxon>
        <taxon>Anaerolineaceae</taxon>
        <taxon>Thermanaerothrix</taxon>
    </lineage>
</organism>
<comment type="caution">
    <text evidence="1">The sequence shown here is derived from an EMBL/GenBank/DDBJ whole genome shotgun (WGS) entry which is preliminary data.</text>
</comment>
<dbReference type="RefSeq" id="WP_054522007.1">
    <property type="nucleotide sequence ID" value="NZ_LGKO01000005.1"/>
</dbReference>
<gene>
    <name evidence="1" type="ORF">SE15_10230</name>
</gene>
<dbReference type="PANTHER" id="PTHR12697:SF5">
    <property type="entry name" value="DEOXYHYPUSINE HYDROXYLASE"/>
    <property type="match status" value="1"/>
</dbReference>
<protein>
    <recommendedName>
        <fullName evidence="3">HEAT repeat domain-containing protein</fullName>
    </recommendedName>
</protein>
<dbReference type="OrthoDB" id="151345at2"/>
<reference evidence="1 2" key="1">
    <citation type="submission" date="2015-07" db="EMBL/GenBank/DDBJ databases">
        <title>Whole genome sequence of Thermanaerothrix daxensis DSM 23592.</title>
        <authorList>
            <person name="Hemp J."/>
            <person name="Ward L.M."/>
            <person name="Pace L.A."/>
            <person name="Fischer W.W."/>
        </authorList>
    </citation>
    <scope>NUCLEOTIDE SEQUENCE [LARGE SCALE GENOMIC DNA]</scope>
    <source>
        <strain evidence="1 2">GNS-1</strain>
    </source>
</reference>
<name>A0A0P6XU13_9CHLR</name>
<dbReference type="Pfam" id="PF13646">
    <property type="entry name" value="HEAT_2"/>
    <property type="match status" value="2"/>
</dbReference>
<sequence>MSRKSRKQVSFEQVLEALLDMNQPFPARFLHRFSDLSPEDLESLKKVWKQVPAERRAALMEDLEMLAEADTLVSFDELSKFALDDEDPRVRAGALSLLWECQDPHLIQKMIQMMEEDSDEIVRAQAASVLAQFVYLGEVEELPETTLHMVEDHLLGALSRDRSPLVQRRALEALGFSSRQEVPTLILRAYTSSDPTWVASALFAMGRSADPAWGQHVVRMLDHPDFDVQLEAVRAAGELEVEEAREPLLKMLEEGIEDEEVRMAAIWSLSQIGGEGVQEALERLLAETEDDDEAAFIEDALDNLSFNEGVMPFGMFEFEVQDEKDLDHIIDLASEEEGEDEDLDEDLLARLN</sequence>
<dbReference type="Proteomes" id="UP000050544">
    <property type="component" value="Unassembled WGS sequence"/>
</dbReference>
<dbReference type="PANTHER" id="PTHR12697">
    <property type="entry name" value="PBS LYASE HEAT-LIKE PROTEIN"/>
    <property type="match status" value="1"/>
</dbReference>
<dbReference type="STRING" id="869279.SE15_10230"/>
<dbReference type="Gene3D" id="1.25.10.10">
    <property type="entry name" value="Leucine-rich Repeat Variant"/>
    <property type="match status" value="2"/>
</dbReference>
<dbReference type="InterPro" id="IPR016024">
    <property type="entry name" value="ARM-type_fold"/>
</dbReference>
<dbReference type="SMART" id="SM00567">
    <property type="entry name" value="EZ_HEAT"/>
    <property type="match status" value="4"/>
</dbReference>
<dbReference type="InterPro" id="IPR004155">
    <property type="entry name" value="PBS_lyase_HEAT"/>
</dbReference>
<dbReference type="AlphaFoldDB" id="A0A0P6XU13"/>
<dbReference type="SUPFAM" id="SSF48371">
    <property type="entry name" value="ARM repeat"/>
    <property type="match status" value="1"/>
</dbReference>